<dbReference type="SUPFAM" id="SSF103473">
    <property type="entry name" value="MFS general substrate transporter"/>
    <property type="match status" value="1"/>
</dbReference>
<accession>A0A7W6IGX6</accession>
<dbReference type="PANTHER" id="PTHR23513:SF6">
    <property type="entry name" value="MAJOR FACILITATOR SUPERFAMILY ASSOCIATED DOMAIN-CONTAINING PROTEIN"/>
    <property type="match status" value="1"/>
</dbReference>
<dbReference type="InterPro" id="IPR020846">
    <property type="entry name" value="MFS_dom"/>
</dbReference>
<feature type="transmembrane region" description="Helical" evidence="6">
    <location>
        <begin position="319"/>
        <end position="339"/>
    </location>
</feature>
<comment type="subcellular location">
    <subcellularLocation>
        <location evidence="1">Cell membrane</location>
        <topology evidence="1">Multi-pass membrane protein</topology>
    </subcellularLocation>
</comment>
<evidence type="ECO:0000256" key="1">
    <source>
        <dbReference type="ARBA" id="ARBA00004651"/>
    </source>
</evidence>
<feature type="transmembrane region" description="Helical" evidence="6">
    <location>
        <begin position="103"/>
        <end position="128"/>
    </location>
</feature>
<dbReference type="PROSITE" id="PS50850">
    <property type="entry name" value="MFS"/>
    <property type="match status" value="1"/>
</dbReference>
<sequence>MFASLTARPRGGLWDNPDFMRLWAAQSLSAIGTRFTREGLPIIAALSLGATALDLGLLIALSALPGVLLSPFAGAWIDRTRRRRVLILADLVRAAALASLPMAAWYGAVTIGQVMGVATIVALFSMVFQTADNAYLPSVVEQDHLLEGNAKLATTDAVAEVVGPAAAGVAIQLLTAPFAILFDALSYLWSAMLLASIRRPEKPVETGEQAPDLWRETVEGLRFVFGHPTLRPLTLCFATLMFFLSFFAPLYVLYAVRDLGIPPGILGFVIALGGISAAIGARMAAWAGKRFSPRTLLIGVLAIYGIVTSFIPLAQGPLWLAVALLCLGQLCGDGLYVVFHTNAAALRQTVTPDALRGREGGVVHLLSGGLGLIAALLAGIMADIVGIRPILWLGAFGVFASSLWLLAMPRNVKT</sequence>
<feature type="transmembrane region" description="Helical" evidence="6">
    <location>
        <begin position="265"/>
        <end position="284"/>
    </location>
</feature>
<feature type="domain" description="Major facilitator superfamily (MFS) profile" evidence="7">
    <location>
        <begin position="229"/>
        <end position="414"/>
    </location>
</feature>
<dbReference type="Gene3D" id="1.20.1250.20">
    <property type="entry name" value="MFS general substrate transporter like domains"/>
    <property type="match status" value="1"/>
</dbReference>
<dbReference type="GO" id="GO:0022857">
    <property type="term" value="F:transmembrane transporter activity"/>
    <property type="evidence" value="ECO:0007669"/>
    <property type="project" value="InterPro"/>
</dbReference>
<feature type="transmembrane region" description="Helical" evidence="6">
    <location>
        <begin position="360"/>
        <end position="384"/>
    </location>
</feature>
<keyword evidence="2" id="KW-1003">Cell membrane</keyword>
<gene>
    <name evidence="8" type="ORF">GGR34_002954</name>
</gene>
<feature type="transmembrane region" description="Helical" evidence="6">
    <location>
        <begin position="55"/>
        <end position="77"/>
    </location>
</feature>
<name>A0A7W6IGX6_9HYPH</name>
<organism evidence="8 9">
    <name type="scientific">Microvirga flocculans</name>
    <dbReference type="NCBI Taxonomy" id="217168"/>
    <lineage>
        <taxon>Bacteria</taxon>
        <taxon>Pseudomonadati</taxon>
        <taxon>Pseudomonadota</taxon>
        <taxon>Alphaproteobacteria</taxon>
        <taxon>Hyphomicrobiales</taxon>
        <taxon>Methylobacteriaceae</taxon>
        <taxon>Microvirga</taxon>
    </lineage>
</organism>
<reference evidence="8 9" key="1">
    <citation type="submission" date="2020-08" db="EMBL/GenBank/DDBJ databases">
        <title>Genomic Encyclopedia of Type Strains, Phase IV (KMG-IV): sequencing the most valuable type-strain genomes for metagenomic binning, comparative biology and taxonomic classification.</title>
        <authorList>
            <person name="Goeker M."/>
        </authorList>
    </citation>
    <scope>NUCLEOTIDE SEQUENCE [LARGE SCALE GENOMIC DNA]</scope>
    <source>
        <strain evidence="8 9">DSM 15743</strain>
    </source>
</reference>
<dbReference type="GO" id="GO:0005886">
    <property type="term" value="C:plasma membrane"/>
    <property type="evidence" value="ECO:0007669"/>
    <property type="project" value="UniProtKB-SubCell"/>
</dbReference>
<keyword evidence="4 6" id="KW-1133">Transmembrane helix</keyword>
<dbReference type="InterPro" id="IPR036259">
    <property type="entry name" value="MFS_trans_sf"/>
</dbReference>
<dbReference type="CDD" id="cd06173">
    <property type="entry name" value="MFS_MefA_like"/>
    <property type="match status" value="1"/>
</dbReference>
<keyword evidence="5 6" id="KW-0472">Membrane</keyword>
<evidence type="ECO:0000256" key="2">
    <source>
        <dbReference type="ARBA" id="ARBA00022475"/>
    </source>
</evidence>
<evidence type="ECO:0000256" key="3">
    <source>
        <dbReference type="ARBA" id="ARBA00022692"/>
    </source>
</evidence>
<comment type="caution">
    <text evidence="8">The sequence shown here is derived from an EMBL/GenBank/DDBJ whole genome shotgun (WGS) entry which is preliminary data.</text>
</comment>
<dbReference type="PANTHER" id="PTHR23513">
    <property type="entry name" value="INTEGRAL MEMBRANE EFFLUX PROTEIN-RELATED"/>
    <property type="match status" value="1"/>
</dbReference>
<dbReference type="Pfam" id="PF07690">
    <property type="entry name" value="MFS_1"/>
    <property type="match status" value="1"/>
</dbReference>
<evidence type="ECO:0000259" key="7">
    <source>
        <dbReference type="PROSITE" id="PS50850"/>
    </source>
</evidence>
<evidence type="ECO:0000256" key="5">
    <source>
        <dbReference type="ARBA" id="ARBA00023136"/>
    </source>
</evidence>
<dbReference type="Proteomes" id="UP000519439">
    <property type="component" value="Unassembled WGS sequence"/>
</dbReference>
<dbReference type="RefSeq" id="WP_035459763.1">
    <property type="nucleotide sequence ID" value="NZ_JACIDC010000010.1"/>
</dbReference>
<proteinExistence type="predicted"/>
<feature type="transmembrane region" description="Helical" evidence="6">
    <location>
        <begin position="390"/>
        <end position="408"/>
    </location>
</feature>
<evidence type="ECO:0000313" key="9">
    <source>
        <dbReference type="Proteomes" id="UP000519439"/>
    </source>
</evidence>
<feature type="transmembrane region" description="Helical" evidence="6">
    <location>
        <begin position="296"/>
        <end position="313"/>
    </location>
</feature>
<evidence type="ECO:0000313" key="8">
    <source>
        <dbReference type="EMBL" id="MBB4041284.1"/>
    </source>
</evidence>
<feature type="transmembrane region" description="Helical" evidence="6">
    <location>
        <begin position="165"/>
        <end position="189"/>
    </location>
</feature>
<keyword evidence="3 6" id="KW-0812">Transmembrane</keyword>
<dbReference type="InterPro" id="IPR011701">
    <property type="entry name" value="MFS"/>
</dbReference>
<protein>
    <submittedName>
        <fullName evidence="8">Putative MFS family arabinose efflux permease</fullName>
    </submittedName>
</protein>
<evidence type="ECO:0000256" key="4">
    <source>
        <dbReference type="ARBA" id="ARBA00022989"/>
    </source>
</evidence>
<dbReference type="AlphaFoldDB" id="A0A7W6IGX6"/>
<dbReference type="EMBL" id="JACIDC010000010">
    <property type="protein sequence ID" value="MBB4041284.1"/>
    <property type="molecule type" value="Genomic_DNA"/>
</dbReference>
<evidence type="ECO:0000256" key="6">
    <source>
        <dbReference type="SAM" id="Phobius"/>
    </source>
</evidence>
<keyword evidence="9" id="KW-1185">Reference proteome</keyword>
<feature type="transmembrane region" description="Helical" evidence="6">
    <location>
        <begin position="232"/>
        <end position="253"/>
    </location>
</feature>